<dbReference type="Proteomes" id="UP000807504">
    <property type="component" value="Unassembled WGS sequence"/>
</dbReference>
<protein>
    <submittedName>
        <fullName evidence="1">Uncharacterized protein</fullName>
    </submittedName>
</protein>
<organism evidence="1 2">
    <name type="scientific">Argiope bruennichi</name>
    <name type="common">Wasp spider</name>
    <name type="synonym">Aranea bruennichi</name>
    <dbReference type="NCBI Taxonomy" id="94029"/>
    <lineage>
        <taxon>Eukaryota</taxon>
        <taxon>Metazoa</taxon>
        <taxon>Ecdysozoa</taxon>
        <taxon>Arthropoda</taxon>
        <taxon>Chelicerata</taxon>
        <taxon>Arachnida</taxon>
        <taxon>Araneae</taxon>
        <taxon>Araneomorphae</taxon>
        <taxon>Entelegynae</taxon>
        <taxon>Araneoidea</taxon>
        <taxon>Araneidae</taxon>
        <taxon>Argiope</taxon>
    </lineage>
</organism>
<reference evidence="1" key="1">
    <citation type="journal article" date="2020" name="bioRxiv">
        <title>Chromosome-level reference genome of the European wasp spider Argiope bruennichi: a resource for studies on range expansion and evolutionary adaptation.</title>
        <authorList>
            <person name="Sheffer M.M."/>
            <person name="Hoppe A."/>
            <person name="Krehenwinkel H."/>
            <person name="Uhl G."/>
            <person name="Kuss A.W."/>
            <person name="Jensen L."/>
            <person name="Jensen C."/>
            <person name="Gillespie R.G."/>
            <person name="Hoff K.J."/>
            <person name="Prost S."/>
        </authorList>
    </citation>
    <scope>NUCLEOTIDE SEQUENCE</scope>
</reference>
<proteinExistence type="predicted"/>
<evidence type="ECO:0000313" key="1">
    <source>
        <dbReference type="EMBL" id="KAF8781636.1"/>
    </source>
</evidence>
<sequence>MKFDLCSFLSPCSDPRGCISRLLQNQNTCLSGSNIDPDRFFLHDVFDLFPCQFPYLPQPSFPLLTPVVDGVCPHSNASPFGKFDSYREMDSCRGWQTDVPDVLMTTQLENPIGGGEIYGQFRLSKSIRDVVIWFRGAFWTLVPFNWLIFESGWCGFDSIGINIVLNFCGWIHQ</sequence>
<evidence type="ECO:0000313" key="2">
    <source>
        <dbReference type="Proteomes" id="UP000807504"/>
    </source>
</evidence>
<name>A0A8T0ETK7_ARGBR</name>
<reference evidence="1" key="2">
    <citation type="submission" date="2020-06" db="EMBL/GenBank/DDBJ databases">
        <authorList>
            <person name="Sheffer M."/>
        </authorList>
    </citation>
    <scope>NUCLEOTIDE SEQUENCE</scope>
</reference>
<accession>A0A8T0ETK7</accession>
<keyword evidence="2" id="KW-1185">Reference proteome</keyword>
<dbReference type="EMBL" id="JABXBU010001863">
    <property type="protein sequence ID" value="KAF8781636.1"/>
    <property type="molecule type" value="Genomic_DNA"/>
</dbReference>
<dbReference type="AlphaFoldDB" id="A0A8T0ETK7"/>
<comment type="caution">
    <text evidence="1">The sequence shown here is derived from an EMBL/GenBank/DDBJ whole genome shotgun (WGS) entry which is preliminary data.</text>
</comment>
<gene>
    <name evidence="1" type="ORF">HNY73_012014</name>
</gene>